<protein>
    <submittedName>
        <fullName evidence="2">Uncharacterized protein</fullName>
    </submittedName>
</protein>
<comment type="caution">
    <text evidence="2">The sequence shown here is derived from an EMBL/GenBank/DDBJ whole genome shotgun (WGS) entry which is preliminary data.</text>
</comment>
<gene>
    <name evidence="2" type="ORF">CHS0354_028433</name>
</gene>
<dbReference type="AlphaFoldDB" id="A0AAE0SH36"/>
<keyword evidence="3" id="KW-1185">Reference proteome</keyword>
<reference evidence="2" key="1">
    <citation type="journal article" date="2021" name="Genome Biol. Evol.">
        <title>A High-Quality Reference Genome for a Parasitic Bivalve with Doubly Uniparental Inheritance (Bivalvia: Unionida).</title>
        <authorList>
            <person name="Smith C.H."/>
        </authorList>
    </citation>
    <scope>NUCLEOTIDE SEQUENCE</scope>
    <source>
        <strain evidence="2">CHS0354</strain>
    </source>
</reference>
<evidence type="ECO:0000313" key="2">
    <source>
        <dbReference type="EMBL" id="KAK3591323.1"/>
    </source>
</evidence>
<feature type="region of interest" description="Disordered" evidence="1">
    <location>
        <begin position="1"/>
        <end position="48"/>
    </location>
</feature>
<dbReference type="Proteomes" id="UP001195483">
    <property type="component" value="Unassembled WGS sequence"/>
</dbReference>
<organism evidence="2 3">
    <name type="scientific">Potamilus streckersoni</name>
    <dbReference type="NCBI Taxonomy" id="2493646"/>
    <lineage>
        <taxon>Eukaryota</taxon>
        <taxon>Metazoa</taxon>
        <taxon>Spiralia</taxon>
        <taxon>Lophotrochozoa</taxon>
        <taxon>Mollusca</taxon>
        <taxon>Bivalvia</taxon>
        <taxon>Autobranchia</taxon>
        <taxon>Heteroconchia</taxon>
        <taxon>Palaeoheterodonta</taxon>
        <taxon>Unionida</taxon>
        <taxon>Unionoidea</taxon>
        <taxon>Unionidae</taxon>
        <taxon>Ambleminae</taxon>
        <taxon>Lampsilini</taxon>
        <taxon>Potamilus</taxon>
    </lineage>
</organism>
<feature type="region of interest" description="Disordered" evidence="1">
    <location>
        <begin position="229"/>
        <end position="248"/>
    </location>
</feature>
<accession>A0AAE0SH36</accession>
<name>A0AAE0SH36_9BIVA</name>
<sequence length="248" mass="26886">MSKQGRQRSRDRNNGLLGEVVLRPRSHSPMHGDTGRTLDSGGSTRTPRYDMENTANWTLEQLRTEIILQGYEAPPTCRKSALIQLFEHNIKKIRQTSATITSSSGIDMSGSETLQINGNITMDSSMPDNGGHLTSGSHPLQTSSDHVTMSNMAAAIAFLTKTVDSLANKVNRVCSPCTSDDNATSGQETTFHTSLISIEGVPSQSLPHAKTVPDHIKHQMLTVEQISSACTRGKQSPGKMPRSARDSV</sequence>
<evidence type="ECO:0000256" key="1">
    <source>
        <dbReference type="SAM" id="MobiDB-lite"/>
    </source>
</evidence>
<proteinExistence type="predicted"/>
<reference evidence="2" key="3">
    <citation type="submission" date="2023-05" db="EMBL/GenBank/DDBJ databases">
        <authorList>
            <person name="Smith C.H."/>
        </authorList>
    </citation>
    <scope>NUCLEOTIDE SEQUENCE</scope>
    <source>
        <strain evidence="2">CHS0354</strain>
        <tissue evidence="2">Mantle</tissue>
    </source>
</reference>
<evidence type="ECO:0000313" key="3">
    <source>
        <dbReference type="Proteomes" id="UP001195483"/>
    </source>
</evidence>
<reference evidence="2" key="2">
    <citation type="journal article" date="2021" name="Genome Biol. Evol.">
        <title>Developing a high-quality reference genome for a parasitic bivalve with doubly uniparental inheritance (Bivalvia: Unionida).</title>
        <authorList>
            <person name="Smith C.H."/>
        </authorList>
    </citation>
    <scope>NUCLEOTIDE SEQUENCE</scope>
    <source>
        <strain evidence="2">CHS0354</strain>
        <tissue evidence="2">Mantle</tissue>
    </source>
</reference>
<dbReference type="EMBL" id="JAEAOA010001700">
    <property type="protein sequence ID" value="KAK3591323.1"/>
    <property type="molecule type" value="Genomic_DNA"/>
</dbReference>